<organism evidence="2 3">
    <name type="scientific">Pacificimonas flava</name>
    <dbReference type="NCBI Taxonomy" id="1234595"/>
    <lineage>
        <taxon>Bacteria</taxon>
        <taxon>Pseudomonadati</taxon>
        <taxon>Pseudomonadota</taxon>
        <taxon>Alphaproteobacteria</taxon>
        <taxon>Sphingomonadales</taxon>
        <taxon>Sphingosinicellaceae</taxon>
        <taxon>Pacificimonas</taxon>
    </lineage>
</organism>
<feature type="chain" id="PRO_5012985036" evidence="1">
    <location>
        <begin position="21"/>
        <end position="226"/>
    </location>
</feature>
<proteinExistence type="predicted"/>
<sequence length="226" mass="24262">MRLASLLAGFALMLAGVAQAQSTGTNIRQPSDRKYQLDNQVENRVLLAADEAAACVADRSPSRLHDMFAEPFGSRPQYRDLKRILTLVDCEGFSGYRARIDSLTLLSALVENLAEQGLGVDRDERVFSTDLSDVPGENIILRSSNERLGACVALTDATAVLRYLAPDPGSEGEMEQLRAIAPTLGSCISEGTQVEANPASVRTTLAIGLYRVERARFAGGGEGSSE</sequence>
<reference evidence="3" key="1">
    <citation type="submission" date="2017-05" db="EMBL/GenBank/DDBJ databases">
        <authorList>
            <person name="Lin X."/>
        </authorList>
    </citation>
    <scope>NUCLEOTIDE SEQUENCE [LARGE SCALE GENOMIC DNA]</scope>
    <source>
        <strain evidence="3">JLT2012</strain>
    </source>
</reference>
<accession>A0A219B6I8</accession>
<evidence type="ECO:0000313" key="2">
    <source>
        <dbReference type="EMBL" id="OWV34002.1"/>
    </source>
</evidence>
<dbReference type="RefSeq" id="WP_088712701.1">
    <property type="nucleotide sequence ID" value="NZ_NFZT01000001.1"/>
</dbReference>
<keyword evidence="3" id="KW-1185">Reference proteome</keyword>
<dbReference type="EMBL" id="NFZT01000001">
    <property type="protein sequence ID" value="OWV34002.1"/>
    <property type="molecule type" value="Genomic_DNA"/>
</dbReference>
<comment type="caution">
    <text evidence="2">The sequence shown here is derived from an EMBL/GenBank/DDBJ whole genome shotgun (WGS) entry which is preliminary data.</text>
</comment>
<dbReference type="AlphaFoldDB" id="A0A219B6I8"/>
<protein>
    <submittedName>
        <fullName evidence="2">Uncharacterized protein</fullName>
    </submittedName>
</protein>
<dbReference type="Proteomes" id="UP000198462">
    <property type="component" value="Unassembled WGS sequence"/>
</dbReference>
<keyword evidence="1" id="KW-0732">Signal</keyword>
<evidence type="ECO:0000313" key="3">
    <source>
        <dbReference type="Proteomes" id="UP000198462"/>
    </source>
</evidence>
<feature type="signal peptide" evidence="1">
    <location>
        <begin position="1"/>
        <end position="20"/>
    </location>
</feature>
<evidence type="ECO:0000256" key="1">
    <source>
        <dbReference type="SAM" id="SignalP"/>
    </source>
</evidence>
<gene>
    <name evidence="2" type="ORF">B5C34_11385</name>
</gene>
<dbReference type="OrthoDB" id="7594653at2"/>
<name>A0A219B6I8_9SPHN</name>